<dbReference type="Proteomes" id="UP000304900">
    <property type="component" value="Unassembled WGS sequence"/>
</dbReference>
<dbReference type="AlphaFoldDB" id="A0A4U6D9K9"/>
<reference evidence="1 2" key="1">
    <citation type="submission" date="2019-05" db="EMBL/GenBank/DDBJ databases">
        <title>Dyadobacter AR-3-8 sp. nov., isolated from arctic soil.</title>
        <authorList>
            <person name="Chaudhary D.K."/>
        </authorList>
    </citation>
    <scope>NUCLEOTIDE SEQUENCE [LARGE SCALE GENOMIC DNA]</scope>
    <source>
        <strain evidence="1 2">AR-3-8</strain>
    </source>
</reference>
<evidence type="ECO:0000313" key="2">
    <source>
        <dbReference type="Proteomes" id="UP000304900"/>
    </source>
</evidence>
<comment type="caution">
    <text evidence="1">The sequence shown here is derived from an EMBL/GenBank/DDBJ whole genome shotgun (WGS) entry which is preliminary data.</text>
</comment>
<dbReference type="SUPFAM" id="SSF48173">
    <property type="entry name" value="Cryptochrome/photolyase FAD-binding domain"/>
    <property type="match status" value="1"/>
</dbReference>
<protein>
    <submittedName>
        <fullName evidence="1">Uncharacterized protein</fullName>
    </submittedName>
</protein>
<organism evidence="1 2">
    <name type="scientific">Dyadobacter frigoris</name>
    <dbReference type="NCBI Taxonomy" id="2576211"/>
    <lineage>
        <taxon>Bacteria</taxon>
        <taxon>Pseudomonadati</taxon>
        <taxon>Bacteroidota</taxon>
        <taxon>Cytophagia</taxon>
        <taxon>Cytophagales</taxon>
        <taxon>Spirosomataceae</taxon>
        <taxon>Dyadobacter</taxon>
    </lineage>
</organism>
<evidence type="ECO:0000313" key="1">
    <source>
        <dbReference type="EMBL" id="TKT94169.1"/>
    </source>
</evidence>
<dbReference type="InterPro" id="IPR036134">
    <property type="entry name" value="Crypto/Photolyase_FAD-like_sf"/>
</dbReference>
<gene>
    <name evidence="1" type="ORF">FDK13_02865</name>
</gene>
<keyword evidence="2" id="KW-1185">Reference proteome</keyword>
<dbReference type="OrthoDB" id="9772484at2"/>
<dbReference type="RefSeq" id="WP_137338458.1">
    <property type="nucleotide sequence ID" value="NZ_BSQH01000001.1"/>
</dbReference>
<accession>A0A4U6D9K9</accession>
<dbReference type="EMBL" id="SZVO01000001">
    <property type="protein sequence ID" value="TKT94169.1"/>
    <property type="molecule type" value="Genomic_DNA"/>
</dbReference>
<sequence>MFETNLKKILRLVENIQPSTYGNTRNFQDGAVTRLSPYISRGNITTNHVFTSLLNRGFNPWEIERLIQVALIIPL</sequence>
<name>A0A4U6D9K9_9BACT</name>
<proteinExistence type="predicted"/>